<dbReference type="InterPro" id="IPR001173">
    <property type="entry name" value="Glyco_trans_2-like"/>
</dbReference>
<reference evidence="3" key="1">
    <citation type="submission" date="2020-10" db="EMBL/GenBank/DDBJ databases">
        <authorList>
            <person name="Gilroy R."/>
        </authorList>
    </citation>
    <scope>NUCLEOTIDE SEQUENCE</scope>
    <source>
        <strain evidence="3">CHK191-8634</strain>
    </source>
</reference>
<evidence type="ECO:0000259" key="2">
    <source>
        <dbReference type="Pfam" id="PF00535"/>
    </source>
</evidence>
<dbReference type="Gene3D" id="3.90.550.10">
    <property type="entry name" value="Spore Coat Polysaccharide Biosynthesis Protein SpsA, Chain A"/>
    <property type="match status" value="1"/>
</dbReference>
<name>A0A9D1IVB4_9CLOT</name>
<gene>
    <name evidence="3" type="ORF">IAB67_03785</name>
</gene>
<evidence type="ECO:0000313" key="4">
    <source>
        <dbReference type="Proteomes" id="UP000824073"/>
    </source>
</evidence>
<accession>A0A9D1IVB4</accession>
<dbReference type="SUPFAM" id="SSF53448">
    <property type="entry name" value="Nucleotide-diphospho-sugar transferases"/>
    <property type="match status" value="1"/>
</dbReference>
<dbReference type="Pfam" id="PF00535">
    <property type="entry name" value="Glycos_transf_2"/>
    <property type="match status" value="1"/>
</dbReference>
<feature type="domain" description="Glycosyltransferase 2-like" evidence="2">
    <location>
        <begin position="6"/>
        <end position="140"/>
    </location>
</feature>
<feature type="transmembrane region" description="Helical" evidence="1">
    <location>
        <begin position="232"/>
        <end position="255"/>
    </location>
</feature>
<dbReference type="CDD" id="cd04179">
    <property type="entry name" value="DPM_DPG-synthase_like"/>
    <property type="match status" value="1"/>
</dbReference>
<feature type="transmembrane region" description="Helical" evidence="1">
    <location>
        <begin position="302"/>
        <end position="325"/>
    </location>
</feature>
<keyword evidence="1" id="KW-0472">Membrane</keyword>
<dbReference type="Proteomes" id="UP000824073">
    <property type="component" value="Unassembled WGS sequence"/>
</dbReference>
<protein>
    <submittedName>
        <fullName evidence="3">Glycosyltransferase family 2 protein</fullName>
    </submittedName>
</protein>
<proteinExistence type="predicted"/>
<dbReference type="EMBL" id="DVMR01000034">
    <property type="protein sequence ID" value="HIU43401.1"/>
    <property type="molecule type" value="Genomic_DNA"/>
</dbReference>
<sequence length="357" mass="39933">MQTGSCIVIPAYQPNKLLPDYVRALRNVTDSPIIVVDDGSDPACRPWFEQSEAVPGVTLLRHEQNRGKGAALKTAFIWIRRELPQTTCVVTADCDGQHSVEDVMRVIEACHANPGALVLGCRTFGPETPKRSLRGNRFTSRVMKILYNIDLEDTQTGLRGIPACMLGPLCTLRGERYEYELNMLILARREIIPMVVVPIQTIYFNNNAGSHYRTVADSLRVAGQMFRGLGQYGLSSTLSAVIDVFLYAVFVKWIMNALPQSARILLGGLAARLISSVVNYTMNRRLPYVQTKSVRQTAGRYYALWFVQMICSVFGAWLLALLGLGELLSKWIVDLLLAVASYQVQLRWVFAKRGELN</sequence>
<dbReference type="InterPro" id="IPR029044">
    <property type="entry name" value="Nucleotide-diphossugar_trans"/>
</dbReference>
<evidence type="ECO:0000256" key="1">
    <source>
        <dbReference type="SAM" id="Phobius"/>
    </source>
</evidence>
<reference evidence="3" key="2">
    <citation type="journal article" date="2021" name="PeerJ">
        <title>Extensive microbial diversity within the chicken gut microbiome revealed by metagenomics and culture.</title>
        <authorList>
            <person name="Gilroy R."/>
            <person name="Ravi A."/>
            <person name="Getino M."/>
            <person name="Pursley I."/>
            <person name="Horton D.L."/>
            <person name="Alikhan N.F."/>
            <person name="Baker D."/>
            <person name="Gharbi K."/>
            <person name="Hall N."/>
            <person name="Watson M."/>
            <person name="Adriaenssens E.M."/>
            <person name="Foster-Nyarko E."/>
            <person name="Jarju S."/>
            <person name="Secka A."/>
            <person name="Antonio M."/>
            <person name="Oren A."/>
            <person name="Chaudhuri R.R."/>
            <person name="La Ragione R."/>
            <person name="Hildebrand F."/>
            <person name="Pallen M.J."/>
        </authorList>
    </citation>
    <scope>NUCLEOTIDE SEQUENCE</scope>
    <source>
        <strain evidence="3">CHK191-8634</strain>
    </source>
</reference>
<keyword evidence="1" id="KW-1133">Transmembrane helix</keyword>
<comment type="caution">
    <text evidence="3">The sequence shown here is derived from an EMBL/GenBank/DDBJ whole genome shotgun (WGS) entry which is preliminary data.</text>
</comment>
<evidence type="ECO:0000313" key="3">
    <source>
        <dbReference type="EMBL" id="HIU43401.1"/>
    </source>
</evidence>
<feature type="transmembrane region" description="Helical" evidence="1">
    <location>
        <begin position="261"/>
        <end position="281"/>
    </location>
</feature>
<dbReference type="PANTHER" id="PTHR10859:SF114">
    <property type="entry name" value="DOLICHOL-PHOSPHATE MANNOSYLTRANSFERASE"/>
    <property type="match status" value="1"/>
</dbReference>
<dbReference type="AlphaFoldDB" id="A0A9D1IVB4"/>
<dbReference type="GO" id="GO:0006487">
    <property type="term" value="P:protein N-linked glycosylation"/>
    <property type="evidence" value="ECO:0007669"/>
    <property type="project" value="TreeGrafter"/>
</dbReference>
<dbReference type="PANTHER" id="PTHR10859">
    <property type="entry name" value="GLYCOSYL TRANSFERASE"/>
    <property type="match status" value="1"/>
</dbReference>
<keyword evidence="1" id="KW-0812">Transmembrane</keyword>
<organism evidence="3 4">
    <name type="scientific">Candidatus Ventrousia excrementavium</name>
    <dbReference type="NCBI Taxonomy" id="2840961"/>
    <lineage>
        <taxon>Bacteria</taxon>
        <taxon>Bacillati</taxon>
        <taxon>Bacillota</taxon>
        <taxon>Clostridia</taxon>
        <taxon>Eubacteriales</taxon>
        <taxon>Clostridiaceae</taxon>
        <taxon>Clostridiaceae incertae sedis</taxon>
        <taxon>Candidatus Ventrousia</taxon>
    </lineage>
</organism>